<sequence>MILLLGPTQASVSRIFNDVVVALANKAVQGVKMPATEQHRRATAQDFARIRGFPRVIGTIDCTHIAIKAPSIDEHLYVNRKRYHSLNVQVVCNARGLITSFCARFPGDGGYPLMPFLMVPYKQPETLSEHRFNKGHTSTRVVVEQAFGVLKLRFRQWKVKIPKQDKASWRIRGRDGRAARWLAWDEKLKRETEEKATYETKGWRR</sequence>
<dbReference type="PANTHER" id="PTHR22930">
    <property type="match status" value="1"/>
</dbReference>
<dbReference type="GO" id="GO:0005634">
    <property type="term" value="C:nucleus"/>
    <property type="evidence" value="ECO:0007669"/>
    <property type="project" value="UniProtKB-SubCell"/>
</dbReference>
<dbReference type="AlphaFoldDB" id="A0A8J4XZK1"/>
<keyword evidence="10" id="KW-1185">Reference proteome</keyword>
<feature type="domain" description="DDE Tnp4" evidence="8">
    <location>
        <begin position="60"/>
        <end position="107"/>
    </location>
</feature>
<evidence type="ECO:0000256" key="1">
    <source>
        <dbReference type="ARBA" id="ARBA00001968"/>
    </source>
</evidence>
<accession>A0A8J4XZK1</accession>
<keyword evidence="4" id="KW-0540">Nuclease</keyword>
<dbReference type="OrthoDB" id="6368001at2759"/>
<name>A0A8J4XZK1_CHIOP</name>
<evidence type="ECO:0000256" key="6">
    <source>
        <dbReference type="ARBA" id="ARBA00022801"/>
    </source>
</evidence>
<reference evidence="9" key="1">
    <citation type="submission" date="2020-07" db="EMBL/GenBank/DDBJ databases">
        <title>The High-quality genome of the commercially important snow crab, Chionoecetes opilio.</title>
        <authorList>
            <person name="Jeong J.-H."/>
            <person name="Ryu S."/>
        </authorList>
    </citation>
    <scope>NUCLEOTIDE SEQUENCE</scope>
    <source>
        <strain evidence="9">MADBK_172401_WGS</strain>
        <tissue evidence="9">Digestive gland</tissue>
    </source>
</reference>
<organism evidence="9 10">
    <name type="scientific">Chionoecetes opilio</name>
    <name type="common">Atlantic snow crab</name>
    <name type="synonym">Cancer opilio</name>
    <dbReference type="NCBI Taxonomy" id="41210"/>
    <lineage>
        <taxon>Eukaryota</taxon>
        <taxon>Metazoa</taxon>
        <taxon>Ecdysozoa</taxon>
        <taxon>Arthropoda</taxon>
        <taxon>Crustacea</taxon>
        <taxon>Multicrustacea</taxon>
        <taxon>Malacostraca</taxon>
        <taxon>Eumalacostraca</taxon>
        <taxon>Eucarida</taxon>
        <taxon>Decapoda</taxon>
        <taxon>Pleocyemata</taxon>
        <taxon>Brachyura</taxon>
        <taxon>Eubrachyura</taxon>
        <taxon>Majoidea</taxon>
        <taxon>Majidae</taxon>
        <taxon>Chionoecetes</taxon>
    </lineage>
</organism>
<evidence type="ECO:0000313" key="10">
    <source>
        <dbReference type="Proteomes" id="UP000770661"/>
    </source>
</evidence>
<comment type="cofactor">
    <cofactor evidence="1">
        <name>a divalent metal cation</name>
        <dbReference type="ChEBI" id="CHEBI:60240"/>
    </cofactor>
</comment>
<proteinExistence type="inferred from homology"/>
<comment type="subcellular location">
    <subcellularLocation>
        <location evidence="2">Nucleus</location>
    </subcellularLocation>
</comment>
<gene>
    <name evidence="9" type="primary">harbi1_18</name>
    <name evidence="9" type="ORF">GWK47_054984</name>
</gene>
<dbReference type="EMBL" id="JACEEZ010018082">
    <property type="protein sequence ID" value="KAG0717178.1"/>
    <property type="molecule type" value="Genomic_DNA"/>
</dbReference>
<keyword evidence="5" id="KW-0479">Metal-binding</keyword>
<dbReference type="InterPro" id="IPR027806">
    <property type="entry name" value="HARBI1_dom"/>
</dbReference>
<evidence type="ECO:0000256" key="7">
    <source>
        <dbReference type="ARBA" id="ARBA00023242"/>
    </source>
</evidence>
<dbReference type="Pfam" id="PF13359">
    <property type="entry name" value="DDE_Tnp_4"/>
    <property type="match status" value="1"/>
</dbReference>
<evidence type="ECO:0000256" key="2">
    <source>
        <dbReference type="ARBA" id="ARBA00004123"/>
    </source>
</evidence>
<protein>
    <submittedName>
        <fullName evidence="9">Putative nuclease HARBI1</fullName>
    </submittedName>
</protein>
<dbReference type="Proteomes" id="UP000770661">
    <property type="component" value="Unassembled WGS sequence"/>
</dbReference>
<comment type="similarity">
    <text evidence="3">Belongs to the HARBI1 family.</text>
</comment>
<evidence type="ECO:0000256" key="3">
    <source>
        <dbReference type="ARBA" id="ARBA00006958"/>
    </source>
</evidence>
<evidence type="ECO:0000256" key="4">
    <source>
        <dbReference type="ARBA" id="ARBA00022722"/>
    </source>
</evidence>
<dbReference type="InterPro" id="IPR045249">
    <property type="entry name" value="HARBI1-like"/>
</dbReference>
<evidence type="ECO:0000313" key="9">
    <source>
        <dbReference type="EMBL" id="KAG0717178.1"/>
    </source>
</evidence>
<dbReference type="PANTHER" id="PTHR22930:SF227">
    <property type="entry name" value="DDE TNP4 DOMAIN-CONTAINING PROTEIN"/>
    <property type="match status" value="1"/>
</dbReference>
<comment type="caution">
    <text evidence="9">The sequence shown here is derived from an EMBL/GenBank/DDBJ whole genome shotgun (WGS) entry which is preliminary data.</text>
</comment>
<dbReference type="GO" id="GO:0016787">
    <property type="term" value="F:hydrolase activity"/>
    <property type="evidence" value="ECO:0007669"/>
    <property type="project" value="UniProtKB-KW"/>
</dbReference>
<evidence type="ECO:0000259" key="8">
    <source>
        <dbReference type="Pfam" id="PF13359"/>
    </source>
</evidence>
<evidence type="ECO:0000256" key="5">
    <source>
        <dbReference type="ARBA" id="ARBA00022723"/>
    </source>
</evidence>
<dbReference type="GO" id="GO:0046872">
    <property type="term" value="F:metal ion binding"/>
    <property type="evidence" value="ECO:0007669"/>
    <property type="project" value="UniProtKB-KW"/>
</dbReference>
<keyword evidence="6" id="KW-0378">Hydrolase</keyword>
<keyword evidence="7" id="KW-0539">Nucleus</keyword>
<dbReference type="GO" id="GO:0004518">
    <property type="term" value="F:nuclease activity"/>
    <property type="evidence" value="ECO:0007669"/>
    <property type="project" value="UniProtKB-KW"/>
</dbReference>